<reference evidence="2 5" key="2">
    <citation type="submission" date="2017-02" db="EMBL/GenBank/DDBJ databases">
        <title>Genomes of Trichoderma spp. with biocontrol activity.</title>
        <authorList>
            <person name="Gardiner D."/>
            <person name="Kazan K."/>
            <person name="Vos C."/>
            <person name="Harvey P."/>
        </authorList>
    </citation>
    <scope>NUCLEOTIDE SEQUENCE [LARGE SCALE GENOMIC DNA]</scope>
    <source>
        <strain evidence="2 5">A5MH</strain>
    </source>
</reference>
<protein>
    <submittedName>
        <fullName evidence="3">Uncharacterized protein</fullName>
    </submittedName>
</protein>
<dbReference type="EMBL" id="MTYH01000060">
    <property type="protein sequence ID" value="PNP40823.1"/>
    <property type="molecule type" value="Genomic_DNA"/>
</dbReference>
<dbReference type="RefSeq" id="XP_018661780.1">
    <property type="nucleotide sequence ID" value="XM_018805056.1"/>
</dbReference>
<organism evidence="3 4">
    <name type="scientific">Trichoderma gamsii</name>
    <dbReference type="NCBI Taxonomy" id="398673"/>
    <lineage>
        <taxon>Eukaryota</taxon>
        <taxon>Fungi</taxon>
        <taxon>Dikarya</taxon>
        <taxon>Ascomycota</taxon>
        <taxon>Pezizomycotina</taxon>
        <taxon>Sordariomycetes</taxon>
        <taxon>Hypocreomycetidae</taxon>
        <taxon>Hypocreales</taxon>
        <taxon>Hypocreaceae</taxon>
        <taxon>Trichoderma</taxon>
    </lineage>
</organism>
<dbReference type="Proteomes" id="UP000054821">
    <property type="component" value="Unassembled WGS sequence"/>
</dbReference>
<dbReference type="AlphaFoldDB" id="A0A0W7VQT2"/>
<dbReference type="GeneID" id="29985139"/>
<reference evidence="3 4" key="1">
    <citation type="journal article" date="2016" name="Genome Announc.">
        <title>Draft Whole-Genome Sequence of Trichoderma gamsii T6085, a Promising Biocontrol Agent of Fusarium Head Blight on Wheat.</title>
        <authorList>
            <person name="Baroncelli R."/>
            <person name="Zapparata A."/>
            <person name="Piaggeschi G."/>
            <person name="Sarrocco S."/>
            <person name="Vannacci G."/>
        </authorList>
    </citation>
    <scope>NUCLEOTIDE SEQUENCE [LARGE SCALE GENOMIC DNA]</scope>
    <source>
        <strain evidence="3 4">T6085</strain>
    </source>
</reference>
<dbReference type="Proteomes" id="UP000236546">
    <property type="component" value="Unassembled WGS sequence"/>
</dbReference>
<gene>
    <name evidence="3" type="ORF">TGAM01_v202613</name>
    <name evidence="2" type="ORF">TGAMA5MH_07263</name>
</gene>
<evidence type="ECO:0000313" key="3">
    <source>
        <dbReference type="EMBL" id="PON28766.1"/>
    </source>
</evidence>
<evidence type="ECO:0000313" key="2">
    <source>
        <dbReference type="EMBL" id="PNP40823.1"/>
    </source>
</evidence>
<evidence type="ECO:0000313" key="5">
    <source>
        <dbReference type="Proteomes" id="UP000236546"/>
    </source>
</evidence>
<sequence length="83" mass="8813">MDFVKNAMHNNQGQPAAQGAAAPGAAPQAGGVQKDDYVDKAFGMGSKKAGYNMNRNTQEKITDAGRSMYEKVTGKHVDPKISN</sequence>
<comment type="caution">
    <text evidence="3">The sequence shown here is derived from an EMBL/GenBank/DDBJ whole genome shotgun (WGS) entry which is preliminary data.</text>
</comment>
<evidence type="ECO:0000256" key="1">
    <source>
        <dbReference type="SAM" id="MobiDB-lite"/>
    </source>
</evidence>
<feature type="region of interest" description="Disordered" evidence="1">
    <location>
        <begin position="1"/>
        <end position="33"/>
    </location>
</feature>
<accession>A0A0W7VQT2</accession>
<evidence type="ECO:0000313" key="4">
    <source>
        <dbReference type="Proteomes" id="UP000054821"/>
    </source>
</evidence>
<reference evidence="3" key="3">
    <citation type="submission" date="2017-08" db="EMBL/GenBank/DDBJ databases">
        <title>Trichoderma gamsii strain T6085, whole genome shotgun sequencing project.</title>
        <authorList>
            <person name="Baroncelli R."/>
        </authorList>
    </citation>
    <scope>NUCLEOTIDE SEQUENCE</scope>
    <source>
        <strain evidence="3">T6085</strain>
    </source>
</reference>
<feature type="compositionally biased region" description="Low complexity" evidence="1">
    <location>
        <begin position="12"/>
        <end position="31"/>
    </location>
</feature>
<name>A0A0W7VQT2_9HYPO</name>
<dbReference type="OrthoDB" id="3050608at2759"/>
<dbReference type="EMBL" id="JPDN02000006">
    <property type="protein sequence ID" value="PON28766.1"/>
    <property type="molecule type" value="Genomic_DNA"/>
</dbReference>
<proteinExistence type="predicted"/>
<keyword evidence="4" id="KW-1185">Reference proteome</keyword>